<accession>A0A2S8BHC5</accession>
<keyword evidence="1" id="KW-0489">Methyltransferase</keyword>
<sequence>MGLDVNVESLVYHEDDRADAASLLDQHGWHVQAVDSRDEAARLGRAVPDDLAEQTASTTLLIGRR</sequence>
<proteinExistence type="predicted"/>
<dbReference type="GO" id="GO:0008168">
    <property type="term" value="F:methyltransferase activity"/>
    <property type="evidence" value="ECO:0007669"/>
    <property type="project" value="UniProtKB-KW"/>
</dbReference>
<reference evidence="1 2" key="1">
    <citation type="journal article" date="2017" name="Int. J. Syst. Evol. Microbiol.">
        <title>Mycobacterium talmoniae sp. nov., a slowly growing mycobacterium isolated from human respiratory samples.</title>
        <authorList>
            <person name="Davidson R.M."/>
            <person name="DeGroote M.A."/>
            <person name="Marola J.L."/>
            <person name="Buss S."/>
            <person name="Jones V."/>
            <person name="McNeil M.R."/>
            <person name="Freifeld A.G."/>
            <person name="Elaine Epperson L."/>
            <person name="Hasan N.A."/>
            <person name="Jackson M."/>
            <person name="Iwen P.C."/>
            <person name="Salfinger M."/>
            <person name="Strong M."/>
        </authorList>
    </citation>
    <scope>NUCLEOTIDE SEQUENCE [LARGE SCALE GENOMIC DNA]</scope>
    <source>
        <strain evidence="1 2">ATCC BAA-2683</strain>
    </source>
</reference>
<dbReference type="EMBL" id="PPEA01000558">
    <property type="protein sequence ID" value="PQM46025.1"/>
    <property type="molecule type" value="Genomic_DNA"/>
</dbReference>
<evidence type="ECO:0000313" key="1">
    <source>
        <dbReference type="EMBL" id="PQM46025.1"/>
    </source>
</evidence>
<gene>
    <name evidence="1" type="ORF">C1Y40_03825</name>
</gene>
<dbReference type="AlphaFoldDB" id="A0A2S8BHC5"/>
<organism evidence="1 2">
    <name type="scientific">Mycobacterium talmoniae</name>
    <dbReference type="NCBI Taxonomy" id="1858794"/>
    <lineage>
        <taxon>Bacteria</taxon>
        <taxon>Bacillati</taxon>
        <taxon>Actinomycetota</taxon>
        <taxon>Actinomycetes</taxon>
        <taxon>Mycobacteriales</taxon>
        <taxon>Mycobacteriaceae</taxon>
        <taxon>Mycobacterium</taxon>
    </lineage>
</organism>
<protein>
    <submittedName>
        <fullName evidence="1">S-adenosyl-L-methionine-dependent methyltransferase</fullName>
        <ecNumber evidence="1">2.1.1.-</ecNumber>
    </submittedName>
</protein>
<dbReference type="InterPro" id="IPR029063">
    <property type="entry name" value="SAM-dependent_MTases_sf"/>
</dbReference>
<dbReference type="Proteomes" id="UP000238296">
    <property type="component" value="Unassembled WGS sequence"/>
</dbReference>
<name>A0A2S8BHC5_9MYCO</name>
<keyword evidence="1" id="KW-0808">Transferase</keyword>
<dbReference type="Gene3D" id="3.40.50.150">
    <property type="entry name" value="Vaccinia Virus protein VP39"/>
    <property type="match status" value="1"/>
</dbReference>
<dbReference type="GO" id="GO:0032259">
    <property type="term" value="P:methylation"/>
    <property type="evidence" value="ECO:0007669"/>
    <property type="project" value="UniProtKB-KW"/>
</dbReference>
<evidence type="ECO:0000313" key="2">
    <source>
        <dbReference type="Proteomes" id="UP000238296"/>
    </source>
</evidence>
<comment type="caution">
    <text evidence="1">The sequence shown here is derived from an EMBL/GenBank/DDBJ whole genome shotgun (WGS) entry which is preliminary data.</text>
</comment>
<dbReference type="EC" id="2.1.1.-" evidence="1"/>